<dbReference type="AlphaFoldDB" id="A0A816IGK3"/>
<name>A0A816IGK3_BRANA</name>
<keyword evidence="1" id="KW-0472">Membrane</keyword>
<evidence type="ECO:0000256" key="1">
    <source>
        <dbReference type="SAM" id="Phobius"/>
    </source>
</evidence>
<gene>
    <name evidence="2" type="ORF">DARMORV10_C03P50390.1</name>
</gene>
<keyword evidence="1" id="KW-1133">Transmembrane helix</keyword>
<organism evidence="2">
    <name type="scientific">Brassica napus</name>
    <name type="common">Rape</name>
    <dbReference type="NCBI Taxonomy" id="3708"/>
    <lineage>
        <taxon>Eukaryota</taxon>
        <taxon>Viridiplantae</taxon>
        <taxon>Streptophyta</taxon>
        <taxon>Embryophyta</taxon>
        <taxon>Tracheophyta</taxon>
        <taxon>Spermatophyta</taxon>
        <taxon>Magnoliopsida</taxon>
        <taxon>eudicotyledons</taxon>
        <taxon>Gunneridae</taxon>
        <taxon>Pentapetalae</taxon>
        <taxon>rosids</taxon>
        <taxon>malvids</taxon>
        <taxon>Brassicales</taxon>
        <taxon>Brassicaceae</taxon>
        <taxon>Brassiceae</taxon>
        <taxon>Brassica</taxon>
    </lineage>
</organism>
<protein>
    <submittedName>
        <fullName evidence="2">(rape) hypothetical protein</fullName>
    </submittedName>
</protein>
<proteinExistence type="predicted"/>
<accession>A0A816IGK3</accession>
<dbReference type="Proteomes" id="UP001295469">
    <property type="component" value="Chromosome C03"/>
</dbReference>
<reference evidence="2" key="1">
    <citation type="submission" date="2021-01" db="EMBL/GenBank/DDBJ databases">
        <authorList>
            <consortium name="Genoscope - CEA"/>
            <person name="William W."/>
        </authorList>
    </citation>
    <scope>NUCLEOTIDE SEQUENCE</scope>
</reference>
<keyword evidence="1" id="KW-0812">Transmembrane</keyword>
<dbReference type="EMBL" id="HG994367">
    <property type="protein sequence ID" value="CAF1705138.1"/>
    <property type="molecule type" value="Genomic_DNA"/>
</dbReference>
<sequence>MSDYNSTDKTQAITVTKIVSPGALPPVTTQLKSLLMQTMKLMCSLQVSLRALDSILISEMKVSVTGMNHRRLSVRNVENRDHTTHFIRCSVTVFFIFILSQDYVFYVLF</sequence>
<evidence type="ECO:0000313" key="2">
    <source>
        <dbReference type="EMBL" id="CAF1705138.1"/>
    </source>
</evidence>
<feature type="transmembrane region" description="Helical" evidence="1">
    <location>
        <begin position="85"/>
        <end position="108"/>
    </location>
</feature>